<reference evidence="2 3" key="1">
    <citation type="submission" date="2024-05" db="EMBL/GenBank/DDBJ databases">
        <title>Culex pipiens pipiens assembly and annotation.</title>
        <authorList>
            <person name="Alout H."/>
            <person name="Durand T."/>
        </authorList>
    </citation>
    <scope>NUCLEOTIDE SEQUENCE [LARGE SCALE GENOMIC DNA]</scope>
    <source>
        <strain evidence="2">HA-2024</strain>
        <tissue evidence="2">Whole body</tissue>
    </source>
</reference>
<dbReference type="EMBL" id="JBEHCU010005514">
    <property type="protein sequence ID" value="KAL1399551.1"/>
    <property type="molecule type" value="Genomic_DNA"/>
</dbReference>
<evidence type="ECO:0000313" key="3">
    <source>
        <dbReference type="Proteomes" id="UP001562425"/>
    </source>
</evidence>
<feature type="compositionally biased region" description="Polar residues" evidence="1">
    <location>
        <begin position="73"/>
        <end position="83"/>
    </location>
</feature>
<feature type="compositionally biased region" description="Polar residues" evidence="1">
    <location>
        <begin position="53"/>
        <end position="65"/>
    </location>
</feature>
<accession>A0ABD1DIM9</accession>
<organism evidence="2 3">
    <name type="scientific">Culex pipiens pipiens</name>
    <name type="common">Northern house mosquito</name>
    <dbReference type="NCBI Taxonomy" id="38569"/>
    <lineage>
        <taxon>Eukaryota</taxon>
        <taxon>Metazoa</taxon>
        <taxon>Ecdysozoa</taxon>
        <taxon>Arthropoda</taxon>
        <taxon>Hexapoda</taxon>
        <taxon>Insecta</taxon>
        <taxon>Pterygota</taxon>
        <taxon>Neoptera</taxon>
        <taxon>Endopterygota</taxon>
        <taxon>Diptera</taxon>
        <taxon>Nematocera</taxon>
        <taxon>Culicoidea</taxon>
        <taxon>Culicidae</taxon>
        <taxon>Culicinae</taxon>
        <taxon>Culicini</taxon>
        <taxon>Culex</taxon>
        <taxon>Culex</taxon>
    </lineage>
</organism>
<proteinExistence type="predicted"/>
<gene>
    <name evidence="2" type="ORF">pipiens_002195</name>
</gene>
<sequence length="117" mass="12358">MGFLSKYEDGTAVYRRRSQSEDDNPPSLITMEDPHGGPASIGSTFLGGGSMRDPQSSRDPASPQLQGMGGGASQNHPNFNMTSPPVPHMPHPSHPPDAVIPVEPSPMSHLNIASSTK</sequence>
<keyword evidence="3" id="KW-1185">Reference proteome</keyword>
<dbReference type="AlphaFoldDB" id="A0ABD1DIM9"/>
<evidence type="ECO:0000313" key="2">
    <source>
        <dbReference type="EMBL" id="KAL1399551.1"/>
    </source>
</evidence>
<dbReference type="Proteomes" id="UP001562425">
    <property type="component" value="Unassembled WGS sequence"/>
</dbReference>
<evidence type="ECO:0000256" key="1">
    <source>
        <dbReference type="SAM" id="MobiDB-lite"/>
    </source>
</evidence>
<name>A0ABD1DIM9_CULPP</name>
<feature type="compositionally biased region" description="Pro residues" evidence="1">
    <location>
        <begin position="84"/>
        <end position="95"/>
    </location>
</feature>
<feature type="region of interest" description="Disordered" evidence="1">
    <location>
        <begin position="1"/>
        <end position="117"/>
    </location>
</feature>
<protein>
    <submittedName>
        <fullName evidence="2">Uncharacterized protein</fullName>
    </submittedName>
</protein>
<comment type="caution">
    <text evidence="2">The sequence shown here is derived from an EMBL/GenBank/DDBJ whole genome shotgun (WGS) entry which is preliminary data.</text>
</comment>